<dbReference type="Proteomes" id="UP000016462">
    <property type="component" value="Unassembled WGS sequence"/>
</dbReference>
<keyword evidence="3" id="KW-0472">Membrane</keyword>
<dbReference type="AlphaFoldDB" id="U1MQ05"/>
<proteinExistence type="predicted"/>
<sequence>MREDATRKAQQLEVTLAAAGPSAATLTVDAPALGSGGEHVPRRRAQEPPRSGPPSRTARPPRKAERVARRVARKVTAAASLLFIGSLLVVTSLPAQAVQVPNGLDPAIAQLEPEAQSLGTVAAEPSALLARDDVAVRDPLASARLTPAELAELQAVADSERPGPAYGGQPAFPRVWSMLDTGFVQTPFPGVAQMPISSGFGFRPGGFHGGTDIPFPPGQEIRPIANGVVSAVYQGDTPGGGGYAVWIDHNINGQFVQSWYPHMTAGSIRVEVGQVVDINTVVGQVGSTGRSTGPHLHLELKNSDYVSFDPILWLKSREMDLESRY</sequence>
<dbReference type="SUPFAM" id="SSF51261">
    <property type="entry name" value="Duplicated hybrid motif"/>
    <property type="match status" value="1"/>
</dbReference>
<reference evidence="5 6" key="1">
    <citation type="journal article" date="2013" name="Genome Announc.">
        <title>First draft genome sequence from a member of the genus agrococcus, isolated from modern microbialites.</title>
        <authorList>
            <person name="White R.A.III."/>
            <person name="Grassa C.J."/>
            <person name="Suttle C.A."/>
        </authorList>
    </citation>
    <scope>NUCLEOTIDE SEQUENCE [LARGE SCALE GENOMIC DNA]</scope>
    <source>
        <strain evidence="5 6">RW1</strain>
    </source>
</reference>
<dbReference type="InterPro" id="IPR016047">
    <property type="entry name" value="M23ase_b-sheet_dom"/>
</dbReference>
<dbReference type="InterPro" id="IPR050570">
    <property type="entry name" value="Cell_wall_metabolism_enzyme"/>
</dbReference>
<keyword evidence="3" id="KW-0812">Transmembrane</keyword>
<feature type="region of interest" description="Disordered" evidence="2">
    <location>
        <begin position="20"/>
        <end position="67"/>
    </location>
</feature>
<dbReference type="EMBL" id="ASHR01000026">
    <property type="protein sequence ID" value="ERG64016.1"/>
    <property type="molecule type" value="Genomic_DNA"/>
</dbReference>
<dbReference type="CDD" id="cd12797">
    <property type="entry name" value="M23_peptidase"/>
    <property type="match status" value="1"/>
</dbReference>
<evidence type="ECO:0000313" key="6">
    <source>
        <dbReference type="Proteomes" id="UP000016462"/>
    </source>
</evidence>
<accession>U1MQ05</accession>
<evidence type="ECO:0000259" key="4">
    <source>
        <dbReference type="Pfam" id="PF01551"/>
    </source>
</evidence>
<evidence type="ECO:0000313" key="5">
    <source>
        <dbReference type="EMBL" id="ERG64016.1"/>
    </source>
</evidence>
<evidence type="ECO:0000256" key="1">
    <source>
        <dbReference type="ARBA" id="ARBA00022729"/>
    </source>
</evidence>
<evidence type="ECO:0000256" key="3">
    <source>
        <dbReference type="SAM" id="Phobius"/>
    </source>
</evidence>
<name>U1MQ05_9MICO</name>
<dbReference type="PANTHER" id="PTHR21666:SF289">
    <property type="entry name" value="L-ALA--D-GLU ENDOPEPTIDASE"/>
    <property type="match status" value="1"/>
</dbReference>
<comment type="caution">
    <text evidence="5">The sequence shown here is derived from an EMBL/GenBank/DDBJ whole genome shotgun (WGS) entry which is preliminary data.</text>
</comment>
<dbReference type="PANTHER" id="PTHR21666">
    <property type="entry name" value="PEPTIDASE-RELATED"/>
    <property type="match status" value="1"/>
</dbReference>
<dbReference type="InterPro" id="IPR011055">
    <property type="entry name" value="Dup_hybrid_motif"/>
</dbReference>
<feature type="transmembrane region" description="Helical" evidence="3">
    <location>
        <begin position="75"/>
        <end position="95"/>
    </location>
</feature>
<evidence type="ECO:0000256" key="2">
    <source>
        <dbReference type="SAM" id="MobiDB-lite"/>
    </source>
</evidence>
<keyword evidence="3" id="KW-1133">Transmembrane helix</keyword>
<feature type="domain" description="M23ase beta-sheet core" evidence="4">
    <location>
        <begin position="207"/>
        <end position="303"/>
    </location>
</feature>
<keyword evidence="1" id="KW-0732">Signal</keyword>
<protein>
    <recommendedName>
        <fullName evidence="4">M23ase beta-sheet core domain-containing protein</fullName>
    </recommendedName>
</protein>
<dbReference type="Gene3D" id="2.70.70.10">
    <property type="entry name" value="Glucose Permease (Domain IIA)"/>
    <property type="match status" value="1"/>
</dbReference>
<keyword evidence="6" id="KW-1185">Reference proteome</keyword>
<organism evidence="5 6">
    <name type="scientific">Agrococcus pavilionensis RW1</name>
    <dbReference type="NCBI Taxonomy" id="1330458"/>
    <lineage>
        <taxon>Bacteria</taxon>
        <taxon>Bacillati</taxon>
        <taxon>Actinomycetota</taxon>
        <taxon>Actinomycetes</taxon>
        <taxon>Micrococcales</taxon>
        <taxon>Microbacteriaceae</taxon>
        <taxon>Agrococcus</taxon>
    </lineage>
</organism>
<gene>
    <name evidence="5" type="ORF">L332_06025</name>
</gene>
<dbReference type="Pfam" id="PF01551">
    <property type="entry name" value="Peptidase_M23"/>
    <property type="match status" value="1"/>
</dbReference>
<dbReference type="GO" id="GO:0004222">
    <property type="term" value="F:metalloendopeptidase activity"/>
    <property type="evidence" value="ECO:0007669"/>
    <property type="project" value="TreeGrafter"/>
</dbReference>